<reference evidence="2 3" key="1">
    <citation type="submission" date="2020-06" db="EMBL/GenBank/DDBJ databases">
        <authorList>
            <person name="Li R."/>
            <person name="Bekaert M."/>
        </authorList>
    </citation>
    <scope>NUCLEOTIDE SEQUENCE [LARGE SCALE GENOMIC DNA]</scope>
    <source>
        <strain evidence="3">wild</strain>
    </source>
</reference>
<feature type="domain" description="Reverse transcriptase" evidence="1">
    <location>
        <begin position="1"/>
        <end position="219"/>
    </location>
</feature>
<dbReference type="PANTHER" id="PTHR47027">
    <property type="entry name" value="REVERSE TRANSCRIPTASE DOMAIN-CONTAINING PROTEIN"/>
    <property type="match status" value="1"/>
</dbReference>
<accession>A0A6J8B9W1</accession>
<dbReference type="InterPro" id="IPR000477">
    <property type="entry name" value="RT_dom"/>
</dbReference>
<dbReference type="PROSITE" id="PS50878">
    <property type="entry name" value="RT_POL"/>
    <property type="match status" value="1"/>
</dbReference>
<gene>
    <name evidence="2" type="ORF">MCOR_14928</name>
</gene>
<evidence type="ECO:0000313" key="2">
    <source>
        <dbReference type="EMBL" id="CAC5378787.1"/>
    </source>
</evidence>
<protein>
    <recommendedName>
        <fullName evidence="1">Reverse transcriptase domain-containing protein</fullName>
    </recommendedName>
</protein>
<dbReference type="AlphaFoldDB" id="A0A6J8B9W1"/>
<dbReference type="EMBL" id="CACVKT020002592">
    <property type="protein sequence ID" value="CAC5378787.1"/>
    <property type="molecule type" value="Genomic_DNA"/>
</dbReference>
<dbReference type="PANTHER" id="PTHR47027:SF20">
    <property type="entry name" value="REVERSE TRANSCRIPTASE-LIKE PROTEIN WITH RNA-DIRECTED DNA POLYMERASE DOMAIN"/>
    <property type="match status" value="1"/>
</dbReference>
<evidence type="ECO:0000313" key="3">
    <source>
        <dbReference type="Proteomes" id="UP000507470"/>
    </source>
</evidence>
<sequence length="566" mass="65461">MGTVMPHPLQFGFVKEHGSIPAIYTLKESIDFYNEHNSPVFAIFLDNEKAFDRIWQDGLLYKLMNIGIKGKMWRIIYLWYKTATAHVQYKTITSKVFKIEQGVGQGRVMSAWLFLLFINDLIYQLIECKSGLIIEHLHIPCVLLADDTTLLSSSKNGLQILLNIVHEYAQRWRLKYNALKSKFLLFSPKKYMQKPDYVFSFGDATMLMNATVTYAGTLLDCSRRTFGRTDMACKKLKRNLHSLYNIGVNPNGMSPVANTVIWKRVILPCALYACELWGYLNSTEIGMLEQAQRYFTRFILCFDKRSTNDSCISNLGLWTIEGLIDKFKILFLGRLCRASVTTTHKQMFNLRLDQILSEDLAKSSITYDLIQTLAKYGMLSFLESYIEEVYIPDKRLWSKIVSQSITIFEENRWILSVQRRPELNRYFKIHSCLTDHKLVRLSATDPFFTRGLLLLIRLGFVAIKSGQCTICNHYTDDIVKHLILNCEHVVDIRNEMFYAIVNLLSVQDSVKLFQQDEGDMLVTLLGGVNDYVKQLNSDVWKQLMLCLTGHMLKLYNHSKSCCDIYS</sequence>
<evidence type="ECO:0000259" key="1">
    <source>
        <dbReference type="PROSITE" id="PS50878"/>
    </source>
</evidence>
<proteinExistence type="predicted"/>
<dbReference type="OrthoDB" id="6068702at2759"/>
<organism evidence="2 3">
    <name type="scientific">Mytilus coruscus</name>
    <name type="common">Sea mussel</name>
    <dbReference type="NCBI Taxonomy" id="42192"/>
    <lineage>
        <taxon>Eukaryota</taxon>
        <taxon>Metazoa</taxon>
        <taxon>Spiralia</taxon>
        <taxon>Lophotrochozoa</taxon>
        <taxon>Mollusca</taxon>
        <taxon>Bivalvia</taxon>
        <taxon>Autobranchia</taxon>
        <taxon>Pteriomorphia</taxon>
        <taxon>Mytilida</taxon>
        <taxon>Mytiloidea</taxon>
        <taxon>Mytilidae</taxon>
        <taxon>Mytilinae</taxon>
        <taxon>Mytilus</taxon>
    </lineage>
</organism>
<dbReference type="Proteomes" id="UP000507470">
    <property type="component" value="Unassembled WGS sequence"/>
</dbReference>
<dbReference type="Pfam" id="PF00078">
    <property type="entry name" value="RVT_1"/>
    <property type="match status" value="1"/>
</dbReference>
<keyword evidence="3" id="KW-1185">Reference proteome</keyword>
<name>A0A6J8B9W1_MYTCO</name>